<gene>
    <name evidence="6" type="ORF">GSOID_T00017649001</name>
    <name evidence="7" type="ORF">GSOID_T00028451001</name>
</gene>
<keyword evidence="2" id="KW-0677">Repeat</keyword>
<dbReference type="EMBL" id="FN653023">
    <property type="protein sequence ID" value="CBY18018.1"/>
    <property type="molecule type" value="Genomic_DNA"/>
</dbReference>
<proteinExistence type="predicted"/>
<keyword evidence="8" id="KW-1185">Reference proteome</keyword>
<dbReference type="PROSITE" id="PS50222">
    <property type="entry name" value="EF_HAND_2"/>
    <property type="match status" value="2"/>
</dbReference>
<protein>
    <recommendedName>
        <fullName evidence="5">EF-hand domain-containing protein</fullName>
    </recommendedName>
</protein>
<feature type="domain" description="EF-hand" evidence="5">
    <location>
        <begin position="68"/>
        <end position="103"/>
    </location>
</feature>
<name>E4X315_OIKDI</name>
<dbReference type="InterPro" id="IPR002048">
    <property type="entry name" value="EF_hand_dom"/>
</dbReference>
<accession>E4X315</accession>
<evidence type="ECO:0000313" key="7">
    <source>
        <dbReference type="EMBL" id="CBY35975.1"/>
    </source>
</evidence>
<keyword evidence="1" id="KW-0479">Metal-binding</keyword>
<dbReference type="GO" id="GO:0000287">
    <property type="term" value="F:magnesium ion binding"/>
    <property type="evidence" value="ECO:0007669"/>
    <property type="project" value="TreeGrafter"/>
</dbReference>
<keyword evidence="3" id="KW-0106">Calcium</keyword>
<dbReference type="InterPro" id="IPR051433">
    <property type="entry name" value="CIBP"/>
</dbReference>
<dbReference type="OrthoDB" id="114727at2759"/>
<dbReference type="Proteomes" id="UP000011014">
    <property type="component" value="Unassembled WGS sequence"/>
</dbReference>
<evidence type="ECO:0000256" key="1">
    <source>
        <dbReference type="ARBA" id="ARBA00022723"/>
    </source>
</evidence>
<sequence length="183" mass="21541">MGNQQGSFSPEQIEQYQDCTFFTKKEITKLHARFRELDPDTIPWNMQTEQAMNLSLPPDVVTTMTELRENPFAERILEVFSEDSSGHITFNNFVDMFNVFSEHAPRDLKAFYAFKIYDMDNDGYISMDDLYNTLRCLTREELTKEEINLVVQKVLEESEMDDDCQISFMEFEHVISRAPDFLK</sequence>
<evidence type="ECO:0000256" key="3">
    <source>
        <dbReference type="ARBA" id="ARBA00022837"/>
    </source>
</evidence>
<dbReference type="EMBL" id="FN654704">
    <property type="protein sequence ID" value="CBY35975.1"/>
    <property type="molecule type" value="Genomic_DNA"/>
</dbReference>
<evidence type="ECO:0000256" key="4">
    <source>
        <dbReference type="ARBA" id="ARBA00022842"/>
    </source>
</evidence>
<evidence type="ECO:0000259" key="5">
    <source>
        <dbReference type="PROSITE" id="PS50222"/>
    </source>
</evidence>
<evidence type="ECO:0000256" key="2">
    <source>
        <dbReference type="ARBA" id="ARBA00022737"/>
    </source>
</evidence>
<dbReference type="PANTHER" id="PTHR45791:SF6">
    <property type="entry name" value="CALCIUM AND INTEGRIN BINDING FAMILY MEMBER 2"/>
    <property type="match status" value="1"/>
</dbReference>
<dbReference type="InterPro" id="IPR018247">
    <property type="entry name" value="EF_Hand_1_Ca_BS"/>
</dbReference>
<dbReference type="GO" id="GO:0055074">
    <property type="term" value="P:calcium ion homeostasis"/>
    <property type="evidence" value="ECO:0007669"/>
    <property type="project" value="TreeGrafter"/>
</dbReference>
<dbReference type="PROSITE" id="PS00018">
    <property type="entry name" value="EF_HAND_1"/>
    <property type="match status" value="1"/>
</dbReference>
<dbReference type="FunFam" id="1.10.238.10:FF:000079">
    <property type="entry name" value="Calcium and integrin-binding family member 2"/>
    <property type="match status" value="1"/>
</dbReference>
<evidence type="ECO:0000313" key="6">
    <source>
        <dbReference type="EMBL" id="CBY18018.1"/>
    </source>
</evidence>
<dbReference type="GO" id="GO:0005509">
    <property type="term" value="F:calcium ion binding"/>
    <property type="evidence" value="ECO:0007669"/>
    <property type="project" value="InterPro"/>
</dbReference>
<reference evidence="6" key="1">
    <citation type="journal article" date="2010" name="Science">
        <title>Plasticity of animal genome architecture unmasked by rapid evolution of a pelagic tunicate.</title>
        <authorList>
            <person name="Denoeud F."/>
            <person name="Henriet S."/>
            <person name="Mungpakdee S."/>
            <person name="Aury J.M."/>
            <person name="Da Silva C."/>
            <person name="Brinkmann H."/>
            <person name="Mikhaleva J."/>
            <person name="Olsen L.C."/>
            <person name="Jubin C."/>
            <person name="Canestro C."/>
            <person name="Bouquet J.M."/>
            <person name="Danks G."/>
            <person name="Poulain J."/>
            <person name="Campsteijn C."/>
            <person name="Adamski M."/>
            <person name="Cross I."/>
            <person name="Yadetie F."/>
            <person name="Muffato M."/>
            <person name="Louis A."/>
            <person name="Butcher S."/>
            <person name="Tsagkogeorga G."/>
            <person name="Konrad A."/>
            <person name="Singh S."/>
            <person name="Jensen M.F."/>
            <person name="Cong E.H."/>
            <person name="Eikeseth-Otteraa H."/>
            <person name="Noel B."/>
            <person name="Anthouard V."/>
            <person name="Porcel B.M."/>
            <person name="Kachouri-Lafond R."/>
            <person name="Nishino A."/>
            <person name="Ugolini M."/>
            <person name="Chourrout P."/>
            <person name="Nishida H."/>
            <person name="Aasland R."/>
            <person name="Huzurbazar S."/>
            <person name="Westhof E."/>
            <person name="Delsuc F."/>
            <person name="Lehrach H."/>
            <person name="Reinhardt R."/>
            <person name="Weissenbach J."/>
            <person name="Roy S.W."/>
            <person name="Artiguenave F."/>
            <person name="Postlethwait J.H."/>
            <person name="Manak J.R."/>
            <person name="Thompson E.M."/>
            <person name="Jaillon O."/>
            <person name="Du Pasquier L."/>
            <person name="Boudinot P."/>
            <person name="Liberles D.A."/>
            <person name="Volff J.N."/>
            <person name="Philippe H."/>
            <person name="Lenhard B."/>
            <person name="Roest Crollius H."/>
            <person name="Wincker P."/>
            <person name="Chourrout D."/>
        </authorList>
    </citation>
    <scope>NUCLEOTIDE SEQUENCE [LARGE SCALE GENOMIC DNA]</scope>
</reference>
<dbReference type="Gene3D" id="1.10.238.10">
    <property type="entry name" value="EF-hand"/>
    <property type="match status" value="2"/>
</dbReference>
<dbReference type="Proteomes" id="UP000001307">
    <property type="component" value="Unassembled WGS sequence"/>
</dbReference>
<dbReference type="SUPFAM" id="SSF47473">
    <property type="entry name" value="EF-hand"/>
    <property type="match status" value="1"/>
</dbReference>
<dbReference type="Pfam" id="PF13499">
    <property type="entry name" value="EF-hand_7"/>
    <property type="match status" value="1"/>
</dbReference>
<feature type="domain" description="EF-hand" evidence="5">
    <location>
        <begin position="105"/>
        <end position="140"/>
    </location>
</feature>
<organism evidence="6">
    <name type="scientific">Oikopleura dioica</name>
    <name type="common">Tunicate</name>
    <dbReference type="NCBI Taxonomy" id="34765"/>
    <lineage>
        <taxon>Eukaryota</taxon>
        <taxon>Metazoa</taxon>
        <taxon>Chordata</taxon>
        <taxon>Tunicata</taxon>
        <taxon>Appendicularia</taxon>
        <taxon>Copelata</taxon>
        <taxon>Oikopleuridae</taxon>
        <taxon>Oikopleura</taxon>
    </lineage>
</organism>
<dbReference type="InParanoid" id="E4X315"/>
<dbReference type="AlphaFoldDB" id="E4X315"/>
<dbReference type="PANTHER" id="PTHR45791">
    <property type="entry name" value="CALCIUM AND INTEGRIN BINDING FAMILY MEMBER 2"/>
    <property type="match status" value="1"/>
</dbReference>
<evidence type="ECO:0000313" key="8">
    <source>
        <dbReference type="Proteomes" id="UP000001307"/>
    </source>
</evidence>
<dbReference type="SMART" id="SM00054">
    <property type="entry name" value="EFh"/>
    <property type="match status" value="3"/>
</dbReference>
<dbReference type="InterPro" id="IPR011992">
    <property type="entry name" value="EF-hand-dom_pair"/>
</dbReference>
<keyword evidence="4" id="KW-0460">Magnesium</keyword>